<dbReference type="Proteomes" id="UP000479710">
    <property type="component" value="Unassembled WGS sequence"/>
</dbReference>
<protein>
    <recommendedName>
        <fullName evidence="1">Alpha/beta hydrolase fold-3 domain-containing protein</fullName>
    </recommendedName>
</protein>
<dbReference type="InterPro" id="IPR013094">
    <property type="entry name" value="AB_hydrolase_3"/>
</dbReference>
<name>A0A6G1DVC8_9ORYZ</name>
<reference evidence="2 3" key="1">
    <citation type="submission" date="2019-11" db="EMBL/GenBank/DDBJ databases">
        <title>Whole genome sequence of Oryza granulata.</title>
        <authorList>
            <person name="Li W."/>
        </authorList>
    </citation>
    <scope>NUCLEOTIDE SEQUENCE [LARGE SCALE GENOMIC DNA]</scope>
    <source>
        <strain evidence="3">cv. Menghai</strain>
        <tissue evidence="2">Leaf</tissue>
    </source>
</reference>
<proteinExistence type="predicted"/>
<dbReference type="Gene3D" id="3.40.50.1820">
    <property type="entry name" value="alpha/beta hydrolase"/>
    <property type="match status" value="1"/>
</dbReference>
<dbReference type="InterPro" id="IPR029058">
    <property type="entry name" value="AB_hydrolase_fold"/>
</dbReference>
<dbReference type="Pfam" id="PF07859">
    <property type="entry name" value="Abhydrolase_3"/>
    <property type="match status" value="1"/>
</dbReference>
<gene>
    <name evidence="2" type="ORF">E2562_005971</name>
</gene>
<accession>A0A6G1DVC8</accession>
<comment type="caution">
    <text evidence="2">The sequence shown here is derived from an EMBL/GenBank/DDBJ whole genome shotgun (WGS) entry which is preliminary data.</text>
</comment>
<dbReference type="PANTHER" id="PTHR23024:SF563">
    <property type="entry name" value="OS09G0435700 PROTEIN"/>
    <property type="match status" value="1"/>
</dbReference>
<keyword evidence="3" id="KW-1185">Reference proteome</keyword>
<dbReference type="GO" id="GO:0016787">
    <property type="term" value="F:hydrolase activity"/>
    <property type="evidence" value="ECO:0007669"/>
    <property type="project" value="InterPro"/>
</dbReference>
<dbReference type="EMBL" id="SPHZ02000005">
    <property type="protein sequence ID" value="KAF0916376.1"/>
    <property type="molecule type" value="Genomic_DNA"/>
</dbReference>
<sequence>MFLPERLDALWPFATAGAAGNDDPRVDPPAKAIASLPCRRALVAVATEDVLQDRGRQYAARLRDGAWGGEATLVESSGEDHCFHLSPKFNPSTVVLMGHVAEFIAKGKTSAPTRMLMKQRRHRLFRTRIGQRQFCSWS</sequence>
<dbReference type="PANTHER" id="PTHR23024">
    <property type="entry name" value="ARYLACETAMIDE DEACETYLASE"/>
    <property type="match status" value="1"/>
</dbReference>
<dbReference type="SUPFAM" id="SSF53474">
    <property type="entry name" value="alpha/beta-Hydrolases"/>
    <property type="match status" value="1"/>
</dbReference>
<dbReference type="InterPro" id="IPR050466">
    <property type="entry name" value="Carboxylest/Gibb_receptor"/>
</dbReference>
<dbReference type="OrthoDB" id="408631at2759"/>
<organism evidence="2 3">
    <name type="scientific">Oryza meyeriana var. granulata</name>
    <dbReference type="NCBI Taxonomy" id="110450"/>
    <lineage>
        <taxon>Eukaryota</taxon>
        <taxon>Viridiplantae</taxon>
        <taxon>Streptophyta</taxon>
        <taxon>Embryophyta</taxon>
        <taxon>Tracheophyta</taxon>
        <taxon>Spermatophyta</taxon>
        <taxon>Magnoliopsida</taxon>
        <taxon>Liliopsida</taxon>
        <taxon>Poales</taxon>
        <taxon>Poaceae</taxon>
        <taxon>BOP clade</taxon>
        <taxon>Oryzoideae</taxon>
        <taxon>Oryzeae</taxon>
        <taxon>Oryzinae</taxon>
        <taxon>Oryza</taxon>
        <taxon>Oryza meyeriana</taxon>
    </lineage>
</organism>
<evidence type="ECO:0000259" key="1">
    <source>
        <dbReference type="Pfam" id="PF07859"/>
    </source>
</evidence>
<evidence type="ECO:0000313" key="2">
    <source>
        <dbReference type="EMBL" id="KAF0916376.1"/>
    </source>
</evidence>
<feature type="domain" description="Alpha/beta hydrolase fold-3" evidence="1">
    <location>
        <begin position="4"/>
        <end position="84"/>
    </location>
</feature>
<dbReference type="AlphaFoldDB" id="A0A6G1DVC8"/>
<evidence type="ECO:0000313" key="3">
    <source>
        <dbReference type="Proteomes" id="UP000479710"/>
    </source>
</evidence>